<evidence type="ECO:0000313" key="9">
    <source>
        <dbReference type="EMBL" id="VVM07844.1"/>
    </source>
</evidence>
<dbReference type="InterPro" id="IPR006638">
    <property type="entry name" value="Elp3/MiaA/NifB-like_rSAM"/>
</dbReference>
<dbReference type="Gene3D" id="3.20.20.70">
    <property type="entry name" value="Aldolase class I"/>
    <property type="match status" value="1"/>
</dbReference>
<dbReference type="PANTHER" id="PTHR11228:SF7">
    <property type="entry name" value="PQQA PEPTIDE CYCLASE"/>
    <property type="match status" value="1"/>
</dbReference>
<keyword evidence="10" id="KW-1185">Reference proteome</keyword>
<dbReference type="AlphaFoldDB" id="A0A5E6MIR7"/>
<dbReference type="GO" id="GO:0016491">
    <property type="term" value="F:oxidoreductase activity"/>
    <property type="evidence" value="ECO:0007669"/>
    <property type="project" value="UniProtKB-KW"/>
</dbReference>
<reference evidence="9 10" key="1">
    <citation type="submission" date="2019-09" db="EMBL/GenBank/DDBJ databases">
        <authorList>
            <person name="Cremers G."/>
        </authorList>
    </citation>
    <scope>NUCLEOTIDE SEQUENCE [LARGE SCALE GENOMIC DNA]</scope>
    <source>
        <strain evidence="9">4A</strain>
    </source>
</reference>
<dbReference type="InterPro" id="IPR000385">
    <property type="entry name" value="MoaA_NifB_PqqE_Fe-S-bd_CS"/>
</dbReference>
<evidence type="ECO:0000256" key="3">
    <source>
        <dbReference type="ARBA" id="ARBA00022691"/>
    </source>
</evidence>
<dbReference type="InterPro" id="IPR050377">
    <property type="entry name" value="Radical_SAM_PqqE_MftC-like"/>
</dbReference>
<keyword evidence="3" id="KW-0949">S-adenosyl-L-methionine</keyword>
<proteinExistence type="predicted"/>
<evidence type="ECO:0000313" key="10">
    <source>
        <dbReference type="Proteomes" id="UP000334923"/>
    </source>
</evidence>
<organism evidence="9 10">
    <name type="scientific">Methylacidimicrobium tartarophylax</name>
    <dbReference type="NCBI Taxonomy" id="1041768"/>
    <lineage>
        <taxon>Bacteria</taxon>
        <taxon>Pseudomonadati</taxon>
        <taxon>Verrucomicrobiota</taxon>
        <taxon>Methylacidimicrobium</taxon>
    </lineage>
</organism>
<sequence length="267" mass="29083">MPQARANSVATEAGAGEQSKALNSGYPFSLLCEVTFRCPLQCPYCSNPLGFARSLRNELQTKEWLRVLEEAAGLGVLQANFSGGEPLLRKDLPELIGAAHSLGLYPNLSTGGTLLTPELAKKLKEAGLGGFQLSIQDSRPESAEWTAGMQGSFAKKAEAGRMAREAGFALGINAVLHRQNLDRIEEIIALAEEWGAERLELANAQYNGWALENRRWLLPTQAQVEHAANVAAAAQKRLKGKMDILFVIPDYYATYPKACLHGWGRAF</sequence>
<dbReference type="InterPro" id="IPR058240">
    <property type="entry name" value="rSAM_sf"/>
</dbReference>
<gene>
    <name evidence="9" type="primary">moaA</name>
    <name evidence="9" type="synonym">CNX2</name>
    <name evidence="9" type="ORF">MAMT_01949</name>
</gene>
<dbReference type="GO" id="GO:0051539">
    <property type="term" value="F:4 iron, 4 sulfur cluster binding"/>
    <property type="evidence" value="ECO:0007669"/>
    <property type="project" value="UniProtKB-KW"/>
</dbReference>
<dbReference type="PROSITE" id="PS01305">
    <property type="entry name" value="MOAA_NIFB_PQQE"/>
    <property type="match status" value="1"/>
</dbReference>
<evidence type="ECO:0000256" key="6">
    <source>
        <dbReference type="ARBA" id="ARBA00023004"/>
    </source>
</evidence>
<evidence type="ECO:0000256" key="1">
    <source>
        <dbReference type="ARBA" id="ARBA00001966"/>
    </source>
</evidence>
<keyword evidence="2" id="KW-0004">4Fe-4S</keyword>
<feature type="non-terminal residue" evidence="9">
    <location>
        <position position="267"/>
    </location>
</feature>
<dbReference type="GO" id="GO:0032324">
    <property type="term" value="P:molybdopterin cofactor biosynthetic process"/>
    <property type="evidence" value="ECO:0007669"/>
    <property type="project" value="UniProtKB-ARBA"/>
</dbReference>
<dbReference type="GO" id="GO:0061798">
    <property type="term" value="F:GTP 3',8'-cyclase activity"/>
    <property type="evidence" value="ECO:0007669"/>
    <property type="project" value="UniProtKB-EC"/>
</dbReference>
<dbReference type="InterPro" id="IPR007197">
    <property type="entry name" value="rSAM"/>
</dbReference>
<dbReference type="RefSeq" id="WP_142660788.1">
    <property type="nucleotide sequence ID" value="NZ_CABFVA020000114.1"/>
</dbReference>
<feature type="domain" description="Radical SAM core" evidence="8">
    <location>
        <begin position="24"/>
        <end position="241"/>
    </location>
</feature>
<dbReference type="SFLD" id="SFLDS00029">
    <property type="entry name" value="Radical_SAM"/>
    <property type="match status" value="1"/>
</dbReference>
<name>A0A5E6MIR7_9BACT</name>
<dbReference type="SUPFAM" id="SSF102114">
    <property type="entry name" value="Radical SAM enzymes"/>
    <property type="match status" value="1"/>
</dbReference>
<comment type="cofactor">
    <cofactor evidence="1">
        <name>[4Fe-4S] cluster</name>
        <dbReference type="ChEBI" id="CHEBI:49883"/>
    </cofactor>
</comment>
<dbReference type="EC" id="4.1.99.22" evidence="9"/>
<keyword evidence="9" id="KW-0456">Lyase</keyword>
<accession>A0A5E6MIR7</accession>
<dbReference type="EMBL" id="CABFVA020000114">
    <property type="protein sequence ID" value="VVM07844.1"/>
    <property type="molecule type" value="Genomic_DNA"/>
</dbReference>
<dbReference type="PANTHER" id="PTHR11228">
    <property type="entry name" value="RADICAL SAM DOMAIN PROTEIN"/>
    <property type="match status" value="1"/>
</dbReference>
<dbReference type="InterPro" id="IPR013785">
    <property type="entry name" value="Aldolase_TIM"/>
</dbReference>
<evidence type="ECO:0000256" key="5">
    <source>
        <dbReference type="ARBA" id="ARBA00023002"/>
    </source>
</evidence>
<dbReference type="Pfam" id="PF04055">
    <property type="entry name" value="Radical_SAM"/>
    <property type="match status" value="1"/>
</dbReference>
<dbReference type="GO" id="GO:0046872">
    <property type="term" value="F:metal ion binding"/>
    <property type="evidence" value="ECO:0007669"/>
    <property type="project" value="UniProtKB-KW"/>
</dbReference>
<evidence type="ECO:0000256" key="2">
    <source>
        <dbReference type="ARBA" id="ARBA00022485"/>
    </source>
</evidence>
<keyword evidence="4" id="KW-0479">Metal-binding</keyword>
<dbReference type="Proteomes" id="UP000334923">
    <property type="component" value="Unassembled WGS sequence"/>
</dbReference>
<protein>
    <submittedName>
        <fullName evidence="9">Partial GTP 3',8-cyclase</fullName>
        <ecNumber evidence="9">4.1.99.22</ecNumber>
    </submittedName>
</protein>
<evidence type="ECO:0000259" key="8">
    <source>
        <dbReference type="PROSITE" id="PS51918"/>
    </source>
</evidence>
<evidence type="ECO:0000256" key="7">
    <source>
        <dbReference type="ARBA" id="ARBA00023014"/>
    </source>
</evidence>
<keyword evidence="7" id="KW-0411">Iron-sulfur</keyword>
<keyword evidence="5" id="KW-0560">Oxidoreductase</keyword>
<evidence type="ECO:0000256" key="4">
    <source>
        <dbReference type="ARBA" id="ARBA00022723"/>
    </source>
</evidence>
<dbReference type="SMART" id="SM00729">
    <property type="entry name" value="Elp3"/>
    <property type="match status" value="1"/>
</dbReference>
<keyword evidence="6" id="KW-0408">Iron</keyword>
<dbReference type="OrthoDB" id="9782387at2"/>
<dbReference type="SFLD" id="SFLDG01386">
    <property type="entry name" value="main_SPASM_domain-containing"/>
    <property type="match status" value="1"/>
</dbReference>
<dbReference type="SFLD" id="SFLDG01067">
    <property type="entry name" value="SPASM/twitch_domain_containing"/>
    <property type="match status" value="1"/>
</dbReference>
<dbReference type="CDD" id="cd01335">
    <property type="entry name" value="Radical_SAM"/>
    <property type="match status" value="1"/>
</dbReference>
<dbReference type="PROSITE" id="PS51918">
    <property type="entry name" value="RADICAL_SAM"/>
    <property type="match status" value="1"/>
</dbReference>